<accession>A0A6B0TXV8</accession>
<comment type="caution">
    <text evidence="1">The sequence shown here is derived from an EMBL/GenBank/DDBJ whole genome shotgun (WGS) entry which is preliminary data.</text>
</comment>
<evidence type="ECO:0000313" key="2">
    <source>
        <dbReference type="Proteomes" id="UP000436016"/>
    </source>
</evidence>
<gene>
    <name evidence="1" type="ORF">GSH16_13935</name>
</gene>
<dbReference type="RefSeq" id="WP_160856136.1">
    <property type="nucleotide sequence ID" value="NZ_WUWG01000006.1"/>
</dbReference>
<proteinExistence type="predicted"/>
<evidence type="ECO:0000313" key="1">
    <source>
        <dbReference type="EMBL" id="MXU66545.1"/>
    </source>
</evidence>
<name>A0A6B0TXV8_9RHOB</name>
<dbReference type="EMBL" id="WUWG01000006">
    <property type="protein sequence ID" value="MXU66545.1"/>
    <property type="molecule type" value="Genomic_DNA"/>
</dbReference>
<reference evidence="1 2" key="1">
    <citation type="submission" date="2019-12" db="EMBL/GenBank/DDBJ databases">
        <title>Strain KN286 was isolated from seawater, which was collected from Caroline Seamount in the tropical western Pacific.</title>
        <authorList>
            <person name="Wang Q."/>
        </authorList>
    </citation>
    <scope>NUCLEOTIDE SEQUENCE [LARGE SCALE GENOMIC DNA]</scope>
    <source>
        <strain evidence="1 2">KN286</strain>
    </source>
</reference>
<dbReference type="Pfam" id="PF10899">
    <property type="entry name" value="AbiGi"/>
    <property type="match status" value="1"/>
</dbReference>
<keyword evidence="2" id="KW-1185">Reference proteome</keyword>
<dbReference type="Proteomes" id="UP000436016">
    <property type="component" value="Unassembled WGS sequence"/>
</dbReference>
<dbReference type="AlphaFoldDB" id="A0A6B0TXV8"/>
<dbReference type="InterPro" id="IPR021223">
    <property type="entry name" value="AbiGi"/>
</dbReference>
<organism evidence="1 2">
    <name type="scientific">Oceanomicrobium pacificus</name>
    <dbReference type="NCBI Taxonomy" id="2692916"/>
    <lineage>
        <taxon>Bacteria</taxon>
        <taxon>Pseudomonadati</taxon>
        <taxon>Pseudomonadota</taxon>
        <taxon>Alphaproteobacteria</taxon>
        <taxon>Rhodobacterales</taxon>
        <taxon>Paracoccaceae</taxon>
        <taxon>Oceanomicrobium</taxon>
    </lineage>
</organism>
<sequence length="192" mass="22058">MSVSNFVAHFTKGEGEAPFDKLVSILTDTKLIASSIPWTKNPAVCFTECPWSSLLRHVGNYSPYGVGFTKPHVFAAGGGPAYYVRADHWEKQNWDEHVKTFVTPFWPAYRPKGTKFSSPLSGKTIDDAHEREWRVPHDFLFQLDQVQFVVLPSYEEMARFPKELKDGIGRQKFILVDVYRHIETLWPTHITD</sequence>
<protein>
    <submittedName>
        <fullName evidence="1">Terminase</fullName>
    </submittedName>
</protein>